<protein>
    <submittedName>
        <fullName evidence="1">Uncharacterized protein</fullName>
    </submittedName>
</protein>
<organism evidence="1 2">
    <name type="scientific">Dreissena polymorpha</name>
    <name type="common">Zebra mussel</name>
    <name type="synonym">Mytilus polymorpha</name>
    <dbReference type="NCBI Taxonomy" id="45954"/>
    <lineage>
        <taxon>Eukaryota</taxon>
        <taxon>Metazoa</taxon>
        <taxon>Spiralia</taxon>
        <taxon>Lophotrochozoa</taxon>
        <taxon>Mollusca</taxon>
        <taxon>Bivalvia</taxon>
        <taxon>Autobranchia</taxon>
        <taxon>Heteroconchia</taxon>
        <taxon>Euheterodonta</taxon>
        <taxon>Imparidentia</taxon>
        <taxon>Neoheterodontei</taxon>
        <taxon>Myida</taxon>
        <taxon>Dreissenoidea</taxon>
        <taxon>Dreissenidae</taxon>
        <taxon>Dreissena</taxon>
    </lineage>
</organism>
<dbReference type="AlphaFoldDB" id="A0A9D4MWB4"/>
<sequence length="59" mass="6463">MICYNTTLINLVVDIDVVGLRSEDPALLCTMRDCGSDQGREALQGSSLALLQVQERLQP</sequence>
<accession>A0A9D4MWB4</accession>
<reference evidence="1" key="1">
    <citation type="journal article" date="2019" name="bioRxiv">
        <title>The Genome of the Zebra Mussel, Dreissena polymorpha: A Resource for Invasive Species Research.</title>
        <authorList>
            <person name="McCartney M.A."/>
            <person name="Auch B."/>
            <person name="Kono T."/>
            <person name="Mallez S."/>
            <person name="Zhang Y."/>
            <person name="Obille A."/>
            <person name="Becker A."/>
            <person name="Abrahante J.E."/>
            <person name="Garbe J."/>
            <person name="Badalamenti J.P."/>
            <person name="Herman A."/>
            <person name="Mangelson H."/>
            <person name="Liachko I."/>
            <person name="Sullivan S."/>
            <person name="Sone E.D."/>
            <person name="Koren S."/>
            <person name="Silverstein K.A.T."/>
            <person name="Beckman K.B."/>
            <person name="Gohl D.M."/>
        </authorList>
    </citation>
    <scope>NUCLEOTIDE SEQUENCE</scope>
    <source>
        <strain evidence="1">Duluth1</strain>
        <tissue evidence="1">Whole animal</tissue>
    </source>
</reference>
<evidence type="ECO:0000313" key="2">
    <source>
        <dbReference type="Proteomes" id="UP000828390"/>
    </source>
</evidence>
<comment type="caution">
    <text evidence="1">The sequence shown here is derived from an EMBL/GenBank/DDBJ whole genome shotgun (WGS) entry which is preliminary data.</text>
</comment>
<name>A0A9D4MWB4_DREPO</name>
<gene>
    <name evidence="1" type="ORF">DPMN_009101</name>
</gene>
<keyword evidence="2" id="KW-1185">Reference proteome</keyword>
<reference evidence="1" key="2">
    <citation type="submission" date="2020-11" db="EMBL/GenBank/DDBJ databases">
        <authorList>
            <person name="McCartney M.A."/>
            <person name="Auch B."/>
            <person name="Kono T."/>
            <person name="Mallez S."/>
            <person name="Becker A."/>
            <person name="Gohl D.M."/>
            <person name="Silverstein K.A.T."/>
            <person name="Koren S."/>
            <person name="Bechman K.B."/>
            <person name="Herman A."/>
            <person name="Abrahante J.E."/>
            <person name="Garbe J."/>
        </authorList>
    </citation>
    <scope>NUCLEOTIDE SEQUENCE</scope>
    <source>
        <strain evidence="1">Duluth1</strain>
        <tissue evidence="1">Whole animal</tissue>
    </source>
</reference>
<dbReference type="EMBL" id="JAIWYP010000001">
    <property type="protein sequence ID" value="KAH3885112.1"/>
    <property type="molecule type" value="Genomic_DNA"/>
</dbReference>
<proteinExistence type="predicted"/>
<evidence type="ECO:0000313" key="1">
    <source>
        <dbReference type="EMBL" id="KAH3885112.1"/>
    </source>
</evidence>
<dbReference type="Proteomes" id="UP000828390">
    <property type="component" value="Unassembled WGS sequence"/>
</dbReference>